<accession>A0A0F9FYG8</accession>
<feature type="non-terminal residue" evidence="1">
    <location>
        <position position="1"/>
    </location>
</feature>
<proteinExistence type="predicted"/>
<gene>
    <name evidence="1" type="ORF">LCGC14_1976300</name>
</gene>
<evidence type="ECO:0000313" key="1">
    <source>
        <dbReference type="EMBL" id="KKL83286.1"/>
    </source>
</evidence>
<comment type="caution">
    <text evidence="1">The sequence shown here is derived from an EMBL/GenBank/DDBJ whole genome shotgun (WGS) entry which is preliminary data.</text>
</comment>
<reference evidence="1" key="1">
    <citation type="journal article" date="2015" name="Nature">
        <title>Complex archaea that bridge the gap between prokaryotes and eukaryotes.</title>
        <authorList>
            <person name="Spang A."/>
            <person name="Saw J.H."/>
            <person name="Jorgensen S.L."/>
            <person name="Zaremba-Niedzwiedzka K."/>
            <person name="Martijn J."/>
            <person name="Lind A.E."/>
            <person name="van Eijk R."/>
            <person name="Schleper C."/>
            <person name="Guy L."/>
            <person name="Ettema T.J."/>
        </authorList>
    </citation>
    <scope>NUCLEOTIDE SEQUENCE</scope>
</reference>
<dbReference type="EMBL" id="LAZR01022025">
    <property type="protein sequence ID" value="KKL83286.1"/>
    <property type="molecule type" value="Genomic_DNA"/>
</dbReference>
<protein>
    <submittedName>
        <fullName evidence="1">Uncharacterized protein</fullName>
    </submittedName>
</protein>
<sequence>ELEDEAKDIREVVADDVWRQFNEWQLWYIVLALDRVTLVEPLKSATGQLSKQALSYGNARYGWDTPEDTG</sequence>
<name>A0A0F9FYG8_9ZZZZ</name>
<organism evidence="1">
    <name type="scientific">marine sediment metagenome</name>
    <dbReference type="NCBI Taxonomy" id="412755"/>
    <lineage>
        <taxon>unclassified sequences</taxon>
        <taxon>metagenomes</taxon>
        <taxon>ecological metagenomes</taxon>
    </lineage>
</organism>
<dbReference type="AlphaFoldDB" id="A0A0F9FYG8"/>